<gene>
    <name evidence="3" type="ORF">CAEBREN_29035</name>
</gene>
<dbReference type="Proteomes" id="UP000008068">
    <property type="component" value="Unassembled WGS sequence"/>
</dbReference>
<accession>G0NAI7</accession>
<dbReference type="PANTHER" id="PTHR46073">
    <property type="entry name" value="CHITINASE"/>
    <property type="match status" value="1"/>
</dbReference>
<dbReference type="PANTHER" id="PTHR46073:SF4">
    <property type="entry name" value="GH18 DOMAIN-CONTAINING PROTEIN"/>
    <property type="match status" value="1"/>
</dbReference>
<dbReference type="OrthoDB" id="76388at2759"/>
<dbReference type="eggNOG" id="KOG2806">
    <property type="taxonomic scope" value="Eukaryota"/>
</dbReference>
<dbReference type="STRING" id="135651.G0NAI7"/>
<dbReference type="HOGENOM" id="CLU_1016459_0_0_1"/>
<dbReference type="EMBL" id="GL379855">
    <property type="protein sequence ID" value="EGT56292.1"/>
    <property type="molecule type" value="Genomic_DNA"/>
</dbReference>
<dbReference type="InterPro" id="IPR001223">
    <property type="entry name" value="Glyco_hydro18_cat"/>
</dbReference>
<dbReference type="GO" id="GO:0005975">
    <property type="term" value="P:carbohydrate metabolic process"/>
    <property type="evidence" value="ECO:0007669"/>
    <property type="project" value="InterPro"/>
</dbReference>
<evidence type="ECO:0000313" key="4">
    <source>
        <dbReference type="Proteomes" id="UP000008068"/>
    </source>
</evidence>
<dbReference type="Gene3D" id="3.20.20.80">
    <property type="entry name" value="Glycosidases"/>
    <property type="match status" value="1"/>
</dbReference>
<dbReference type="InterPro" id="IPR017853">
    <property type="entry name" value="GH"/>
</dbReference>
<dbReference type="Pfam" id="PF00704">
    <property type="entry name" value="Glyco_hydro_18"/>
    <property type="match status" value="1"/>
</dbReference>
<name>G0NAI7_CAEBE</name>
<keyword evidence="1" id="KW-0812">Transmembrane</keyword>
<dbReference type="InParanoid" id="G0NAI7"/>
<dbReference type="SUPFAM" id="SSF51445">
    <property type="entry name" value="(Trans)glycosidases"/>
    <property type="match status" value="1"/>
</dbReference>
<evidence type="ECO:0000256" key="1">
    <source>
        <dbReference type="SAM" id="Phobius"/>
    </source>
</evidence>
<feature type="domain" description="GH18" evidence="2">
    <location>
        <begin position="1"/>
        <end position="274"/>
    </location>
</feature>
<evidence type="ECO:0000259" key="2">
    <source>
        <dbReference type="PROSITE" id="PS51910"/>
    </source>
</evidence>
<feature type="transmembrane region" description="Helical" evidence="1">
    <location>
        <begin position="33"/>
        <end position="59"/>
    </location>
</feature>
<dbReference type="GO" id="GO:0008061">
    <property type="term" value="F:chitin binding"/>
    <property type="evidence" value="ECO:0007669"/>
    <property type="project" value="InterPro"/>
</dbReference>
<protein>
    <recommendedName>
        <fullName evidence="2">GH18 domain-containing protein</fullName>
    </recommendedName>
</protein>
<evidence type="ECO:0000313" key="3">
    <source>
        <dbReference type="EMBL" id="EGT56292.1"/>
    </source>
</evidence>
<keyword evidence="1" id="KW-0472">Membrane</keyword>
<sequence length="274" mass="31654">MSTVLDEILLYSLSKHNEDESREYTTPRKVIKYALVVFIVLTSCGLLAFGLSSLFFSFYDVPDILERHTFLSTNEVDGLEIIWTVPFAELKDRKNLVSFLKDLREELTKLQHEKRLSDPYLVSMMTPQIIWKQSEGYDLEGIVKYADFLNVISYEFYGPWDIEEGAFTGPVGPLYGGRRGNIDDTMKIHTCETKKPSQLTLGIPLFGKFWKNVKREKINQTETMCVKEVCRIEGQEDISDIWRVSEFKNGKPVGGLISWNDREDEEVGIPWEQN</sequence>
<reference evidence="4" key="1">
    <citation type="submission" date="2011-07" db="EMBL/GenBank/DDBJ databases">
        <authorList>
            <consortium name="Caenorhabditis brenneri Sequencing and Analysis Consortium"/>
            <person name="Wilson R.K."/>
        </authorList>
    </citation>
    <scope>NUCLEOTIDE SEQUENCE [LARGE SCALE GENOMIC DNA]</scope>
    <source>
        <strain evidence="4">PB2801</strain>
    </source>
</reference>
<proteinExistence type="predicted"/>
<keyword evidence="1" id="KW-1133">Transmembrane helix</keyword>
<dbReference type="SMART" id="SM00636">
    <property type="entry name" value="Glyco_18"/>
    <property type="match status" value="1"/>
</dbReference>
<dbReference type="PROSITE" id="PS51910">
    <property type="entry name" value="GH18_2"/>
    <property type="match status" value="1"/>
</dbReference>
<keyword evidence="4" id="KW-1185">Reference proteome</keyword>
<organism evidence="4">
    <name type="scientific">Caenorhabditis brenneri</name>
    <name type="common">Nematode worm</name>
    <dbReference type="NCBI Taxonomy" id="135651"/>
    <lineage>
        <taxon>Eukaryota</taxon>
        <taxon>Metazoa</taxon>
        <taxon>Ecdysozoa</taxon>
        <taxon>Nematoda</taxon>
        <taxon>Chromadorea</taxon>
        <taxon>Rhabditida</taxon>
        <taxon>Rhabditina</taxon>
        <taxon>Rhabditomorpha</taxon>
        <taxon>Rhabditoidea</taxon>
        <taxon>Rhabditidae</taxon>
        <taxon>Peloderinae</taxon>
        <taxon>Caenorhabditis</taxon>
    </lineage>
</organism>
<dbReference type="AlphaFoldDB" id="G0NAI7"/>
<dbReference type="InterPro" id="IPR011583">
    <property type="entry name" value="Chitinase_II/V-like_cat"/>
</dbReference>